<evidence type="ECO:0000313" key="1">
    <source>
        <dbReference type="EMBL" id="CRY54261.1"/>
    </source>
</evidence>
<organism evidence="1 2">
    <name type="scientific">Yersinia intermedia</name>
    <dbReference type="NCBI Taxonomy" id="631"/>
    <lineage>
        <taxon>Bacteria</taxon>
        <taxon>Pseudomonadati</taxon>
        <taxon>Pseudomonadota</taxon>
        <taxon>Gammaproteobacteria</taxon>
        <taxon>Enterobacterales</taxon>
        <taxon>Yersiniaceae</taxon>
        <taxon>Yersinia</taxon>
    </lineage>
</organism>
<gene>
    <name evidence="1" type="ORF">ERS008476_01175</name>
</gene>
<dbReference type="EMBL" id="CWJI01000001">
    <property type="protein sequence ID" value="CRY54261.1"/>
    <property type="molecule type" value="Genomic_DNA"/>
</dbReference>
<proteinExistence type="predicted"/>
<reference evidence="2" key="1">
    <citation type="submission" date="2015-03" db="EMBL/GenBank/DDBJ databases">
        <authorList>
            <consortium name="Pathogen Informatics"/>
        </authorList>
    </citation>
    <scope>NUCLEOTIDE SEQUENCE [LARGE SCALE GENOMIC DNA]</scope>
    <source>
        <strain evidence="2">R148</strain>
    </source>
</reference>
<dbReference type="RefSeq" id="WP_053009112.1">
    <property type="nucleotide sequence ID" value="NZ_CWJI01000001.1"/>
</dbReference>
<dbReference type="AlphaFoldDB" id="A0A0H5MB10"/>
<name>A0A0H5MB10_YERIN</name>
<protein>
    <submittedName>
        <fullName evidence="1">Phage protein</fullName>
    </submittedName>
</protein>
<dbReference type="Proteomes" id="UP000043316">
    <property type="component" value="Unassembled WGS sequence"/>
</dbReference>
<accession>A0A0H5MB10</accession>
<evidence type="ECO:0000313" key="2">
    <source>
        <dbReference type="Proteomes" id="UP000043316"/>
    </source>
</evidence>
<sequence length="95" mass="10685">MAKFTVRVELRDSEDTDYDDLHKKMETKGFSRTVIITESGVKKLLPSAEYSYKSDTKSTSDVGELAESIAEKVKKNPKIMVTKSAGHYYANFDLA</sequence>